<feature type="non-terminal residue" evidence="1">
    <location>
        <position position="98"/>
    </location>
</feature>
<accession>A0A4S8KTK4</accession>
<dbReference type="OrthoDB" id="2634326at2759"/>
<evidence type="ECO:0000313" key="1">
    <source>
        <dbReference type="EMBL" id="THU79080.1"/>
    </source>
</evidence>
<name>A0A4S8KTK4_DENBC</name>
<sequence>MGAFAYSADDLQRLFHAGIPVWYIRDVTYLPTIRVDKLVHPVTENANQLLPMRHSDQNVTLADANPPHRMVWTSGWTQGERYAAMAHYIRSLHQYPAM</sequence>
<keyword evidence="2" id="KW-1185">Reference proteome</keyword>
<dbReference type="EMBL" id="ML180080">
    <property type="protein sequence ID" value="THU79080.1"/>
    <property type="molecule type" value="Genomic_DNA"/>
</dbReference>
<proteinExistence type="predicted"/>
<dbReference type="Proteomes" id="UP000297245">
    <property type="component" value="Unassembled WGS sequence"/>
</dbReference>
<protein>
    <submittedName>
        <fullName evidence="1">Uncharacterized protein</fullName>
    </submittedName>
</protein>
<dbReference type="AlphaFoldDB" id="A0A4S8KTK4"/>
<reference evidence="1 2" key="1">
    <citation type="journal article" date="2019" name="Nat. Ecol. Evol.">
        <title>Megaphylogeny resolves global patterns of mushroom evolution.</title>
        <authorList>
            <person name="Varga T."/>
            <person name="Krizsan K."/>
            <person name="Foldi C."/>
            <person name="Dima B."/>
            <person name="Sanchez-Garcia M."/>
            <person name="Sanchez-Ramirez S."/>
            <person name="Szollosi G.J."/>
            <person name="Szarkandi J.G."/>
            <person name="Papp V."/>
            <person name="Albert L."/>
            <person name="Andreopoulos W."/>
            <person name="Angelini C."/>
            <person name="Antonin V."/>
            <person name="Barry K.W."/>
            <person name="Bougher N.L."/>
            <person name="Buchanan P."/>
            <person name="Buyck B."/>
            <person name="Bense V."/>
            <person name="Catcheside P."/>
            <person name="Chovatia M."/>
            <person name="Cooper J."/>
            <person name="Damon W."/>
            <person name="Desjardin D."/>
            <person name="Finy P."/>
            <person name="Geml J."/>
            <person name="Haridas S."/>
            <person name="Hughes K."/>
            <person name="Justo A."/>
            <person name="Karasinski D."/>
            <person name="Kautmanova I."/>
            <person name="Kiss B."/>
            <person name="Kocsube S."/>
            <person name="Kotiranta H."/>
            <person name="LaButti K.M."/>
            <person name="Lechner B.E."/>
            <person name="Liimatainen K."/>
            <person name="Lipzen A."/>
            <person name="Lukacs Z."/>
            <person name="Mihaltcheva S."/>
            <person name="Morgado L.N."/>
            <person name="Niskanen T."/>
            <person name="Noordeloos M.E."/>
            <person name="Ohm R.A."/>
            <person name="Ortiz-Santana B."/>
            <person name="Ovrebo C."/>
            <person name="Racz N."/>
            <person name="Riley R."/>
            <person name="Savchenko A."/>
            <person name="Shiryaev A."/>
            <person name="Soop K."/>
            <person name="Spirin V."/>
            <person name="Szebenyi C."/>
            <person name="Tomsovsky M."/>
            <person name="Tulloss R.E."/>
            <person name="Uehling J."/>
            <person name="Grigoriev I.V."/>
            <person name="Vagvolgyi C."/>
            <person name="Papp T."/>
            <person name="Martin F.M."/>
            <person name="Miettinen O."/>
            <person name="Hibbett D.S."/>
            <person name="Nagy L.G."/>
        </authorList>
    </citation>
    <scope>NUCLEOTIDE SEQUENCE [LARGE SCALE GENOMIC DNA]</scope>
    <source>
        <strain evidence="1 2">CBS 962.96</strain>
    </source>
</reference>
<gene>
    <name evidence="1" type="ORF">K435DRAFT_564760</name>
</gene>
<organism evidence="1 2">
    <name type="scientific">Dendrothele bispora (strain CBS 962.96)</name>
    <dbReference type="NCBI Taxonomy" id="1314807"/>
    <lineage>
        <taxon>Eukaryota</taxon>
        <taxon>Fungi</taxon>
        <taxon>Dikarya</taxon>
        <taxon>Basidiomycota</taxon>
        <taxon>Agaricomycotina</taxon>
        <taxon>Agaricomycetes</taxon>
        <taxon>Agaricomycetidae</taxon>
        <taxon>Agaricales</taxon>
        <taxon>Agaricales incertae sedis</taxon>
        <taxon>Dendrothele</taxon>
    </lineage>
</organism>
<evidence type="ECO:0000313" key="2">
    <source>
        <dbReference type="Proteomes" id="UP000297245"/>
    </source>
</evidence>